<dbReference type="OrthoDB" id="2611336at2"/>
<accession>A0A419SDG2</accession>
<proteinExistence type="predicted"/>
<feature type="region of interest" description="Disordered" evidence="1">
    <location>
        <begin position="196"/>
        <end position="249"/>
    </location>
</feature>
<reference evidence="2 3" key="1">
    <citation type="submission" date="2016-08" db="EMBL/GenBank/DDBJ databases">
        <title>Novel Firmicute Genomes.</title>
        <authorList>
            <person name="Poppleton D.I."/>
            <person name="Gribaldo S."/>
        </authorList>
    </citation>
    <scope>NUCLEOTIDE SEQUENCE [LARGE SCALE GENOMIC DNA]</scope>
    <source>
        <strain evidence="2 3">RAOx-1</strain>
    </source>
</reference>
<dbReference type="Proteomes" id="UP000284219">
    <property type="component" value="Unassembled WGS sequence"/>
</dbReference>
<protein>
    <recommendedName>
        <fullName evidence="4">Scaffolding protein</fullName>
    </recommendedName>
</protein>
<dbReference type="EMBL" id="MCHY01000013">
    <property type="protein sequence ID" value="RKD21138.1"/>
    <property type="molecule type" value="Genomic_DNA"/>
</dbReference>
<feature type="region of interest" description="Disordered" evidence="1">
    <location>
        <begin position="99"/>
        <end position="121"/>
    </location>
</feature>
<feature type="region of interest" description="Disordered" evidence="1">
    <location>
        <begin position="29"/>
        <end position="56"/>
    </location>
</feature>
<evidence type="ECO:0000313" key="2">
    <source>
        <dbReference type="EMBL" id="RKD21138.1"/>
    </source>
</evidence>
<dbReference type="AlphaFoldDB" id="A0A419SDG2"/>
<sequence length="249" mass="27496">MKKIWSKFLSLFTSRKKRPYVSQMPMNLQFFGGDGGGSGDNPGGDGGGDGGQGGDTYFATFKTESEFNDKLSAAEKEGQLILAKSLGFESVEDMQVALKEQNAQQKKPQQQKKDDDNSVDVEQLVEEKLKDRMKEQEERTFKRLLTAEVKIQANELGFADWEDALALADLKEVKEDDKGNLLGVKEALETLAKNKPHLIKTKTGNGSFGATVPNARKQQPTSKEEIIKLAQNRGFGADNQAAHDPWAKN</sequence>
<gene>
    <name evidence="2" type="ORF">BEP19_14890</name>
</gene>
<feature type="compositionally biased region" description="Gly residues" evidence="1">
    <location>
        <begin position="32"/>
        <end position="54"/>
    </location>
</feature>
<comment type="caution">
    <text evidence="2">The sequence shown here is derived from an EMBL/GenBank/DDBJ whole genome shotgun (WGS) entry which is preliminary data.</text>
</comment>
<evidence type="ECO:0008006" key="4">
    <source>
        <dbReference type="Google" id="ProtNLM"/>
    </source>
</evidence>
<organism evidence="2 3">
    <name type="scientific">Ammoniphilus oxalaticus</name>
    <dbReference type="NCBI Taxonomy" id="66863"/>
    <lineage>
        <taxon>Bacteria</taxon>
        <taxon>Bacillati</taxon>
        <taxon>Bacillota</taxon>
        <taxon>Bacilli</taxon>
        <taxon>Bacillales</taxon>
        <taxon>Paenibacillaceae</taxon>
        <taxon>Aneurinibacillus group</taxon>
        <taxon>Ammoniphilus</taxon>
    </lineage>
</organism>
<evidence type="ECO:0000256" key="1">
    <source>
        <dbReference type="SAM" id="MobiDB-lite"/>
    </source>
</evidence>
<name>A0A419SDG2_9BACL</name>
<keyword evidence="3" id="KW-1185">Reference proteome</keyword>
<evidence type="ECO:0000313" key="3">
    <source>
        <dbReference type="Proteomes" id="UP000284219"/>
    </source>
</evidence>